<dbReference type="InterPro" id="IPR036179">
    <property type="entry name" value="Ig-like_dom_sf"/>
</dbReference>
<proteinExistence type="predicted"/>
<sequence length="1352" mass="151929">MYLPVGLLMFFAMGHGGLHVYGHECLVMPRTNSATFAYKGEEVILNCSVDLQVPAKNIEQVNWKREDGDQNVLVLLYQTNHTISDSSHERYKKRVELFSSEISKGNFSLKLMDVQLEDKGTYICEVFAMNRSTRICVNLDGVGFTTPHISIFVLCSVALVLAVGFFGPVWNLLRKKGSTSQDLTMPIFLILCPNICMFAAFILWSTEALPPEIIACSSVNLMRPLMLLKTSTYLNKLPNCLQKAVKALAVPLYHSTVTMATCSIFFGNVAMIQRPAGHTVTVLIIFAVGTFISAIVLAVYGLRLHQTVCLEIFNLVLFGFLLSSNRDPYIYITEAICALAPPVIVMLMVLSLQKHFFQGEAFSCVQIALSSIIVTVFSLNVICIYVLLSITLPEFYKRGWMIAFEGILFIFAWLVLSCLLRHYQGQNTGCCPQWRKKGYFCCSVLVALLIIVDGIVYFHCVQKIMEVKDLAGYLALTPFIHVLAATCLFKHPVYLPEFLHAMVYMFGAVGLSTVNAIALIAELILKADKGARTIGDLRVIVLPVETVFVSAWLALQIYDAWTRSKGRIMRNFEDMKGREKKETLRVHGPSDPLVAQVRGSVLLPCFIKGSLPLEDLQVEWKKLDTDSVVSLFQQGKSRPDLQTQVFRDRADFFPDEVPKGNFSILLKNVIKDDVGVYRCQVNTTQDTGQVIMEMKEIEIFVVIGADHAVFAHEGEDVILNCSVDSHVPASEIEEVTWKKKDGDESILVLLYQNSEIFPDSSHESYQGRVDFFSSEISKGNFSLQLKEVKMEDKGEFTCEVHTSDMSARTTVILHGVEHFVVKGADHAVFANEGEDVILNCSVDSHVPMSEIEEVTWKKTDGDQDILVLLYQDSEIFLDSSHESYRGRVDFFLSEITKGNFSLKLKEVKMKDRGEFTCEVHTSDLSARTTVLLHGVGFSALHVLILMFCLIALLLAVGFCGPVFNLLRKRVVTKSAMKIHISLILFPNICMIIAFCLWSKEGFLLEVITCLTVSIIRPIMLIKFSSYLNRFPKFFQKAVKVLAVPLYHLSLTMGACSPVFGLRMHLTLFLEVLIGTLLALKLTPYAALEYGYEIAAVLPALIVGILIVLSLQRHLFLGKPFGCVHITLSSLMMFAFTCYEIFFYILFTFLLKILIGLKNLFVVVLLLCAWLVVICLVRYHRGYIQRCCSHWRKIGYSFCTATAAFLFTAYGTMCIYYTYILLRSQDRGGFLALMPLLHVLAATCLFKHPKHLPDLLHIMVYMFGAVGLSTINSIVLATELILKEGKGVRNIEDLCTIVLPLETLFVSAWLILQIYDAWLRFKDGSHQFEDETTGFEVAEMEVLTNPDPNSKSE</sequence>
<feature type="transmembrane region" description="Helical" evidence="11">
    <location>
        <begin position="248"/>
        <end position="272"/>
    </location>
</feature>
<dbReference type="GO" id="GO:0009897">
    <property type="term" value="C:external side of plasma membrane"/>
    <property type="evidence" value="ECO:0007669"/>
    <property type="project" value="TreeGrafter"/>
</dbReference>
<feature type="transmembrane region" description="Helical" evidence="11">
    <location>
        <begin position="1122"/>
        <end position="1146"/>
    </location>
</feature>
<comment type="subcellular location">
    <subcellularLocation>
        <location evidence="1">Cell membrane</location>
        <topology evidence="1">Single-pass type I membrane protein</topology>
    </subcellularLocation>
</comment>
<feature type="transmembrane region" description="Helical" evidence="11">
    <location>
        <begin position="1041"/>
        <end position="1060"/>
    </location>
</feature>
<feature type="domain" description="Ig-like" evidence="13">
    <location>
        <begin position="29"/>
        <end position="136"/>
    </location>
</feature>
<evidence type="ECO:0000256" key="3">
    <source>
        <dbReference type="ARBA" id="ARBA00022692"/>
    </source>
</evidence>
<keyword evidence="9" id="KW-0325">Glycoprotein</keyword>
<evidence type="ECO:0000256" key="12">
    <source>
        <dbReference type="SAM" id="SignalP"/>
    </source>
</evidence>
<feature type="transmembrane region" description="Helical" evidence="11">
    <location>
        <begin position="470"/>
        <end position="489"/>
    </location>
</feature>
<dbReference type="InterPro" id="IPR013783">
    <property type="entry name" value="Ig-like_fold"/>
</dbReference>
<feature type="transmembrane region" description="Helical" evidence="11">
    <location>
        <begin position="537"/>
        <end position="561"/>
    </location>
</feature>
<dbReference type="GO" id="GO:0007166">
    <property type="term" value="P:cell surface receptor signaling pathway"/>
    <property type="evidence" value="ECO:0007669"/>
    <property type="project" value="TreeGrafter"/>
</dbReference>
<evidence type="ECO:0000256" key="4">
    <source>
        <dbReference type="ARBA" id="ARBA00022729"/>
    </source>
</evidence>
<name>A0A8T0BZ29_SILME</name>
<feature type="transmembrane region" description="Helical" evidence="11">
    <location>
        <begin position="149"/>
        <end position="173"/>
    </location>
</feature>
<feature type="transmembrane region" description="Helical" evidence="11">
    <location>
        <begin position="501"/>
        <end position="525"/>
    </location>
</feature>
<feature type="transmembrane region" description="Helical" evidence="11">
    <location>
        <begin position="400"/>
        <end position="419"/>
    </location>
</feature>
<evidence type="ECO:0000256" key="9">
    <source>
        <dbReference type="ARBA" id="ARBA00023180"/>
    </source>
</evidence>
<feature type="transmembrane region" description="Helical" evidence="11">
    <location>
        <begin position="364"/>
        <end position="388"/>
    </location>
</feature>
<dbReference type="SUPFAM" id="SSF48726">
    <property type="entry name" value="Immunoglobulin"/>
    <property type="match status" value="4"/>
</dbReference>
<keyword evidence="8" id="KW-0675">Receptor</keyword>
<dbReference type="Gene3D" id="2.60.40.10">
    <property type="entry name" value="Immunoglobulins"/>
    <property type="match status" value="4"/>
</dbReference>
<feature type="transmembrane region" description="Helical" evidence="11">
    <location>
        <begin position="1296"/>
        <end position="1314"/>
    </location>
</feature>
<evidence type="ECO:0000256" key="1">
    <source>
        <dbReference type="ARBA" id="ARBA00004251"/>
    </source>
</evidence>
<keyword evidence="3 11" id="KW-0812">Transmembrane</keyword>
<feature type="transmembrane region" description="Helical" evidence="11">
    <location>
        <begin position="278"/>
        <end position="300"/>
    </location>
</feature>
<gene>
    <name evidence="14" type="ORF">HF521_009719</name>
</gene>
<dbReference type="GO" id="GO:0042130">
    <property type="term" value="P:negative regulation of T cell proliferation"/>
    <property type="evidence" value="ECO:0007669"/>
    <property type="project" value="TreeGrafter"/>
</dbReference>
<dbReference type="SMART" id="SM00406">
    <property type="entry name" value="IGv"/>
    <property type="match status" value="4"/>
</dbReference>
<dbReference type="GO" id="GO:0031295">
    <property type="term" value="P:T cell costimulation"/>
    <property type="evidence" value="ECO:0007669"/>
    <property type="project" value="TreeGrafter"/>
</dbReference>
<feature type="transmembrane region" description="Helical" evidence="11">
    <location>
        <begin position="307"/>
        <end position="323"/>
    </location>
</feature>
<feature type="domain" description="Ig-like" evidence="13">
    <location>
        <begin position="832"/>
        <end position="929"/>
    </location>
</feature>
<dbReference type="Proteomes" id="UP000606274">
    <property type="component" value="Unassembled WGS sequence"/>
</dbReference>
<feature type="domain" description="Ig-like" evidence="13">
    <location>
        <begin position="589"/>
        <end position="698"/>
    </location>
</feature>
<dbReference type="InterPro" id="IPR051713">
    <property type="entry name" value="T-cell_Activation_Regulation"/>
</dbReference>
<dbReference type="InterPro" id="IPR003598">
    <property type="entry name" value="Ig_sub2"/>
</dbReference>
<evidence type="ECO:0000256" key="6">
    <source>
        <dbReference type="ARBA" id="ARBA00023136"/>
    </source>
</evidence>
<dbReference type="PROSITE" id="PS50835">
    <property type="entry name" value="IG_LIKE"/>
    <property type="match status" value="4"/>
</dbReference>
<evidence type="ECO:0000256" key="2">
    <source>
        <dbReference type="ARBA" id="ARBA00022475"/>
    </source>
</evidence>
<dbReference type="GO" id="GO:0042102">
    <property type="term" value="P:positive regulation of T cell proliferation"/>
    <property type="evidence" value="ECO:0007669"/>
    <property type="project" value="TreeGrafter"/>
</dbReference>
<reference evidence="14" key="1">
    <citation type="submission" date="2020-08" db="EMBL/GenBank/DDBJ databases">
        <title>Chromosome-level assembly of Southern catfish (Silurus meridionalis) provides insights into visual adaptation to the nocturnal and benthic lifestyles.</title>
        <authorList>
            <person name="Zhang Y."/>
            <person name="Wang D."/>
            <person name="Peng Z."/>
        </authorList>
    </citation>
    <scope>NUCLEOTIDE SEQUENCE</scope>
    <source>
        <strain evidence="14">SWU-2019-XX</strain>
        <tissue evidence="14">Muscle</tissue>
    </source>
</reference>
<dbReference type="SMART" id="SM00408">
    <property type="entry name" value="IGc2"/>
    <property type="match status" value="4"/>
</dbReference>
<evidence type="ECO:0000256" key="10">
    <source>
        <dbReference type="ARBA" id="ARBA00023319"/>
    </source>
</evidence>
<feature type="transmembrane region" description="Helical" evidence="11">
    <location>
        <begin position="1002"/>
        <end position="1021"/>
    </location>
</feature>
<feature type="transmembrane region" description="Helical" evidence="11">
    <location>
        <begin position="185"/>
        <end position="204"/>
    </location>
</feature>
<accession>A0A8T0BZ29</accession>
<keyword evidence="4 12" id="KW-0732">Signal</keyword>
<evidence type="ECO:0000256" key="11">
    <source>
        <dbReference type="SAM" id="Phobius"/>
    </source>
</evidence>
<keyword evidence="7" id="KW-1015">Disulfide bond</keyword>
<evidence type="ECO:0000256" key="8">
    <source>
        <dbReference type="ARBA" id="ARBA00023170"/>
    </source>
</evidence>
<feature type="transmembrane region" description="Helical" evidence="11">
    <location>
        <begin position="1197"/>
        <end position="1221"/>
    </location>
</feature>
<organism evidence="14 15">
    <name type="scientific">Silurus meridionalis</name>
    <name type="common">Southern catfish</name>
    <name type="synonym">Silurus soldatovi meridionalis</name>
    <dbReference type="NCBI Taxonomy" id="175797"/>
    <lineage>
        <taxon>Eukaryota</taxon>
        <taxon>Metazoa</taxon>
        <taxon>Chordata</taxon>
        <taxon>Craniata</taxon>
        <taxon>Vertebrata</taxon>
        <taxon>Euteleostomi</taxon>
        <taxon>Actinopterygii</taxon>
        <taxon>Neopterygii</taxon>
        <taxon>Teleostei</taxon>
        <taxon>Ostariophysi</taxon>
        <taxon>Siluriformes</taxon>
        <taxon>Siluridae</taxon>
        <taxon>Silurus</taxon>
    </lineage>
</organism>
<dbReference type="InterPro" id="IPR003599">
    <property type="entry name" value="Ig_sub"/>
</dbReference>
<dbReference type="SMART" id="SM00409">
    <property type="entry name" value="IG"/>
    <property type="match status" value="4"/>
</dbReference>
<feature type="transmembrane region" description="Helical" evidence="11">
    <location>
        <begin position="1257"/>
        <end position="1276"/>
    </location>
</feature>
<feature type="signal peptide" evidence="12">
    <location>
        <begin position="1"/>
        <end position="16"/>
    </location>
</feature>
<dbReference type="PANTHER" id="PTHR25466:SF14">
    <property type="entry name" value="BUTYROPHILIN SUBFAMILY 2 MEMBER A2-LIKE-RELATED"/>
    <property type="match status" value="1"/>
</dbReference>
<evidence type="ECO:0000313" key="14">
    <source>
        <dbReference type="EMBL" id="KAF7710847.1"/>
    </source>
</evidence>
<dbReference type="InterPro" id="IPR013106">
    <property type="entry name" value="Ig_V-set"/>
</dbReference>
<dbReference type="GO" id="GO:0006955">
    <property type="term" value="P:immune response"/>
    <property type="evidence" value="ECO:0007669"/>
    <property type="project" value="TreeGrafter"/>
</dbReference>
<dbReference type="Pfam" id="PF07686">
    <property type="entry name" value="V-set"/>
    <property type="match status" value="4"/>
</dbReference>
<dbReference type="EMBL" id="JABFDY010000002">
    <property type="protein sequence ID" value="KAF7710847.1"/>
    <property type="molecule type" value="Genomic_DNA"/>
</dbReference>
<feature type="chain" id="PRO_5035879918" description="Ig-like domain-containing protein" evidence="12">
    <location>
        <begin position="17"/>
        <end position="1352"/>
    </location>
</feature>
<keyword evidence="6 11" id="KW-0472">Membrane</keyword>
<protein>
    <recommendedName>
        <fullName evidence="13">Ig-like domain-containing protein</fullName>
    </recommendedName>
</protein>
<dbReference type="PANTHER" id="PTHR25466">
    <property type="entry name" value="T-LYMPHOCYTE ACTIVATION ANTIGEN"/>
    <property type="match status" value="1"/>
</dbReference>
<feature type="domain" description="Ig-like" evidence="13">
    <location>
        <begin position="713"/>
        <end position="810"/>
    </location>
</feature>
<feature type="transmembrane region" description="Helical" evidence="11">
    <location>
        <begin position="439"/>
        <end position="458"/>
    </location>
</feature>
<feature type="transmembrane region" description="Helical" evidence="11">
    <location>
        <begin position="1152"/>
        <end position="1176"/>
    </location>
</feature>
<keyword evidence="15" id="KW-1185">Reference proteome</keyword>
<evidence type="ECO:0000256" key="7">
    <source>
        <dbReference type="ARBA" id="ARBA00023157"/>
    </source>
</evidence>
<evidence type="ECO:0000259" key="13">
    <source>
        <dbReference type="PROSITE" id="PS50835"/>
    </source>
</evidence>
<feature type="transmembrane region" description="Helical" evidence="11">
    <location>
        <begin position="1093"/>
        <end position="1110"/>
    </location>
</feature>
<feature type="transmembrane region" description="Helical" evidence="11">
    <location>
        <begin position="329"/>
        <end position="352"/>
    </location>
</feature>
<dbReference type="InterPro" id="IPR007110">
    <property type="entry name" value="Ig-like_dom"/>
</dbReference>
<feature type="transmembrane region" description="Helical" evidence="11">
    <location>
        <begin position="930"/>
        <end position="958"/>
    </location>
</feature>
<comment type="caution">
    <text evidence="14">The sequence shown here is derived from an EMBL/GenBank/DDBJ whole genome shotgun (WGS) entry which is preliminary data.</text>
</comment>
<keyword evidence="2" id="KW-1003">Cell membrane</keyword>
<keyword evidence="5 11" id="KW-1133">Transmembrane helix</keyword>
<evidence type="ECO:0000256" key="5">
    <source>
        <dbReference type="ARBA" id="ARBA00022989"/>
    </source>
</evidence>
<dbReference type="FunFam" id="2.60.40.10:FF:000142">
    <property type="entry name" value="V-set domain-containing T-cell activation inhibitor 1"/>
    <property type="match status" value="4"/>
</dbReference>
<evidence type="ECO:0000313" key="15">
    <source>
        <dbReference type="Proteomes" id="UP000606274"/>
    </source>
</evidence>
<feature type="transmembrane region" description="Helical" evidence="11">
    <location>
        <begin position="978"/>
        <end position="997"/>
    </location>
</feature>
<dbReference type="GO" id="GO:0071222">
    <property type="term" value="P:cellular response to lipopolysaccharide"/>
    <property type="evidence" value="ECO:0007669"/>
    <property type="project" value="TreeGrafter"/>
</dbReference>
<keyword evidence="10" id="KW-0393">Immunoglobulin domain</keyword>